<keyword evidence="5" id="KW-1185">Reference proteome</keyword>
<reference evidence="4 5" key="1">
    <citation type="submission" date="2021-03" db="EMBL/GenBank/DDBJ databases">
        <title>Complete Genome of Pseudoalteromonas viridis Strain BBR56, a new biocontrol bacterial candidate.</title>
        <authorList>
            <person name="Handayani D.P."/>
            <person name="Isnansetyo A."/>
            <person name="Istiqomah I."/>
            <person name="Jumina J."/>
        </authorList>
    </citation>
    <scope>NUCLEOTIDE SEQUENCE [LARGE SCALE GENOMIC DNA]</scope>
    <source>
        <strain evidence="4 5">BBR56</strain>
    </source>
</reference>
<keyword evidence="2" id="KW-0012">Acyltransferase</keyword>
<proteinExistence type="predicted"/>
<dbReference type="Pfam" id="PF00583">
    <property type="entry name" value="Acetyltransf_1"/>
    <property type="match status" value="1"/>
</dbReference>
<sequence>MTLLEFCFLAERPELKPLVAKWYFEQWGAIVPEASLSSFEDKLTEYLQTDAIPLIVLLMQDNAPIGAAQLRFHEMTIYPDKTYWLGGVYVATHARGNKVASALVQKVEQLAISFGVRELHLQTEQQDGGLYTRLGWQAQERVNYRGVDVVVMCKRLAHS</sequence>
<protein>
    <submittedName>
        <fullName evidence="4">GNAT family N-acetyltransferase</fullName>
    </submittedName>
</protein>
<dbReference type="SUPFAM" id="SSF55729">
    <property type="entry name" value="Acyl-CoA N-acyltransferases (Nat)"/>
    <property type="match status" value="1"/>
</dbReference>
<name>A0ABX7VCL3_9GAMM</name>
<evidence type="ECO:0000313" key="5">
    <source>
        <dbReference type="Proteomes" id="UP000665025"/>
    </source>
</evidence>
<keyword evidence="1" id="KW-0808">Transferase</keyword>
<feature type="domain" description="N-acetyltransferase" evidence="3">
    <location>
        <begin position="13"/>
        <end position="157"/>
    </location>
</feature>
<evidence type="ECO:0000259" key="3">
    <source>
        <dbReference type="PROSITE" id="PS51186"/>
    </source>
</evidence>
<dbReference type="Proteomes" id="UP000665025">
    <property type="component" value="Chromosome 2"/>
</dbReference>
<dbReference type="InterPro" id="IPR016181">
    <property type="entry name" value="Acyl_CoA_acyltransferase"/>
</dbReference>
<dbReference type="EMBL" id="CP072426">
    <property type="protein sequence ID" value="QTL37512.1"/>
    <property type="molecule type" value="Genomic_DNA"/>
</dbReference>
<dbReference type="PROSITE" id="PS51186">
    <property type="entry name" value="GNAT"/>
    <property type="match status" value="1"/>
</dbReference>
<accession>A0ABX7VCL3</accession>
<dbReference type="PANTHER" id="PTHR43877">
    <property type="entry name" value="AMINOALKYLPHOSPHONATE N-ACETYLTRANSFERASE-RELATED-RELATED"/>
    <property type="match status" value="1"/>
</dbReference>
<gene>
    <name evidence="4" type="ORF">J5X90_21955</name>
</gene>
<dbReference type="PANTHER" id="PTHR43877:SF2">
    <property type="entry name" value="AMINOALKYLPHOSPHONATE N-ACETYLTRANSFERASE-RELATED"/>
    <property type="match status" value="1"/>
</dbReference>
<evidence type="ECO:0000256" key="1">
    <source>
        <dbReference type="ARBA" id="ARBA00022679"/>
    </source>
</evidence>
<dbReference type="InterPro" id="IPR050832">
    <property type="entry name" value="Bact_Acetyltransf"/>
</dbReference>
<dbReference type="InterPro" id="IPR000182">
    <property type="entry name" value="GNAT_dom"/>
</dbReference>
<evidence type="ECO:0000256" key="2">
    <source>
        <dbReference type="ARBA" id="ARBA00023315"/>
    </source>
</evidence>
<dbReference type="CDD" id="cd04301">
    <property type="entry name" value="NAT_SF"/>
    <property type="match status" value="1"/>
</dbReference>
<evidence type="ECO:0000313" key="4">
    <source>
        <dbReference type="EMBL" id="QTL37512.1"/>
    </source>
</evidence>
<organism evidence="4 5">
    <name type="scientific">Pseudoalteromonas viridis</name>
    <dbReference type="NCBI Taxonomy" id="339617"/>
    <lineage>
        <taxon>Bacteria</taxon>
        <taxon>Pseudomonadati</taxon>
        <taxon>Pseudomonadota</taxon>
        <taxon>Gammaproteobacteria</taxon>
        <taxon>Alteromonadales</taxon>
        <taxon>Pseudoalteromonadaceae</taxon>
        <taxon>Pseudoalteromonas</taxon>
    </lineage>
</organism>
<dbReference type="Gene3D" id="3.40.630.30">
    <property type="match status" value="1"/>
</dbReference>